<keyword evidence="2" id="KW-1185">Reference proteome</keyword>
<dbReference type="AlphaFoldDB" id="A8ZPU7"/>
<evidence type="ECO:0000313" key="2">
    <source>
        <dbReference type="Proteomes" id="UP000000268"/>
    </source>
</evidence>
<keyword evidence="1" id="KW-0614">Plasmid</keyword>
<organism evidence="1 2">
    <name type="scientific">Acaryochloris marina (strain MBIC 11017)</name>
    <dbReference type="NCBI Taxonomy" id="329726"/>
    <lineage>
        <taxon>Bacteria</taxon>
        <taxon>Bacillati</taxon>
        <taxon>Cyanobacteriota</taxon>
        <taxon>Cyanophyceae</taxon>
        <taxon>Acaryochloridales</taxon>
        <taxon>Acaryochloridaceae</taxon>
        <taxon>Acaryochloris</taxon>
    </lineage>
</organism>
<gene>
    <name evidence="1" type="ordered locus">AM1_F0154</name>
</gene>
<reference evidence="1 2" key="1">
    <citation type="journal article" date="2008" name="Proc. Natl. Acad. Sci. U.S.A.">
        <title>Niche adaptation and genome expansion in the chlorophyll d-producing cyanobacterium Acaryochloris marina.</title>
        <authorList>
            <person name="Swingley W.D."/>
            <person name="Chen M."/>
            <person name="Cheung P.C."/>
            <person name="Conrad A.L."/>
            <person name="Dejesa L.C."/>
            <person name="Hao J."/>
            <person name="Honchak B.M."/>
            <person name="Karbach L.E."/>
            <person name="Kurdoglu A."/>
            <person name="Lahiri S."/>
            <person name="Mastrian S.D."/>
            <person name="Miyashita H."/>
            <person name="Page L."/>
            <person name="Ramakrishna P."/>
            <person name="Satoh S."/>
            <person name="Sattley W.M."/>
            <person name="Shimada Y."/>
            <person name="Taylor H.L."/>
            <person name="Tomo T."/>
            <person name="Tsuchiya T."/>
            <person name="Wang Z.T."/>
            <person name="Raymond J."/>
            <person name="Mimuro M."/>
            <person name="Blankenship R.E."/>
            <person name="Touchman J.W."/>
        </authorList>
    </citation>
    <scope>NUCLEOTIDE SEQUENCE [LARGE SCALE GENOMIC DNA]</scope>
    <source>
        <strain evidence="2">MBIC 11017</strain>
        <plasmid evidence="2">Plasmid pREB6</plasmid>
    </source>
</reference>
<evidence type="ECO:0000313" key="1">
    <source>
        <dbReference type="EMBL" id="ABW33031.1"/>
    </source>
</evidence>
<sequence length="165" mass="19000">MPPHILKQAIQDAIWTDDMQESIWNKSSGYEQSPALQRLCRWWNENAPNPEYRRAANIVLWVRVEDDSEYWAGWYECPNIDIGVLTSEMSANVGQHVIVQFLQGRDAYTPIGGYGCMIWGVDGCEYIDVGATVDEVDEAYYGHHMLKDFPDRFPVAWKCLHDLAQ</sequence>
<protein>
    <submittedName>
        <fullName evidence="1">Uncharacterized protein</fullName>
    </submittedName>
</protein>
<dbReference type="KEGG" id="amr:AM1_F0154"/>
<name>A8ZPU7_ACAM1</name>
<accession>A8ZPU7</accession>
<geneLocation type="plasmid" evidence="1 2">
    <name>pREB6</name>
</geneLocation>
<dbReference type="Proteomes" id="UP000000268">
    <property type="component" value="Plasmid pREB6"/>
</dbReference>
<proteinExistence type="predicted"/>
<dbReference type="RefSeq" id="WP_012168216.1">
    <property type="nucleotide sequence ID" value="NC_009931.1"/>
</dbReference>
<dbReference type="HOGENOM" id="CLU_1569340_0_0_3"/>
<dbReference type="EMBL" id="CP000843">
    <property type="protein sequence ID" value="ABW33031.1"/>
    <property type="molecule type" value="Genomic_DNA"/>
</dbReference>
<dbReference type="OrthoDB" id="568823at2"/>